<protein>
    <submittedName>
        <fullName evidence="2">Uncharacterized protein</fullName>
    </submittedName>
</protein>
<evidence type="ECO:0000313" key="2">
    <source>
        <dbReference type="EMBL" id="PWJ56619.1"/>
    </source>
</evidence>
<dbReference type="AlphaFoldDB" id="A0A316AH61"/>
<organism evidence="2 3">
    <name type="scientific">Dyadobacter jejuensis</name>
    <dbReference type="NCBI Taxonomy" id="1082580"/>
    <lineage>
        <taxon>Bacteria</taxon>
        <taxon>Pseudomonadati</taxon>
        <taxon>Bacteroidota</taxon>
        <taxon>Cytophagia</taxon>
        <taxon>Cytophagales</taxon>
        <taxon>Spirosomataceae</taxon>
        <taxon>Dyadobacter</taxon>
    </lineage>
</organism>
<name>A0A316AH61_9BACT</name>
<sequence>MLSLQKKIASSEISQTDKTMNYPESQQTDLLLNLF</sequence>
<reference evidence="2 3" key="1">
    <citation type="submission" date="2018-03" db="EMBL/GenBank/DDBJ databases">
        <title>Genomic Encyclopedia of Archaeal and Bacterial Type Strains, Phase II (KMG-II): from individual species to whole genera.</title>
        <authorList>
            <person name="Goeker M."/>
        </authorList>
    </citation>
    <scope>NUCLEOTIDE SEQUENCE [LARGE SCALE GENOMIC DNA]</scope>
    <source>
        <strain evidence="2 3">DSM 100346</strain>
    </source>
</reference>
<evidence type="ECO:0000313" key="3">
    <source>
        <dbReference type="Proteomes" id="UP000245880"/>
    </source>
</evidence>
<gene>
    <name evidence="2" type="ORF">CLV98_111113</name>
</gene>
<dbReference type="EMBL" id="QGDT01000011">
    <property type="protein sequence ID" value="PWJ56619.1"/>
    <property type="molecule type" value="Genomic_DNA"/>
</dbReference>
<feature type="region of interest" description="Disordered" evidence="1">
    <location>
        <begin position="1"/>
        <end position="22"/>
    </location>
</feature>
<proteinExistence type="predicted"/>
<accession>A0A316AH61</accession>
<comment type="caution">
    <text evidence="2">The sequence shown here is derived from an EMBL/GenBank/DDBJ whole genome shotgun (WGS) entry which is preliminary data.</text>
</comment>
<evidence type="ECO:0000256" key="1">
    <source>
        <dbReference type="SAM" id="MobiDB-lite"/>
    </source>
</evidence>
<dbReference type="Proteomes" id="UP000245880">
    <property type="component" value="Unassembled WGS sequence"/>
</dbReference>
<keyword evidence="3" id="KW-1185">Reference proteome</keyword>
<feature type="compositionally biased region" description="Polar residues" evidence="1">
    <location>
        <begin position="11"/>
        <end position="22"/>
    </location>
</feature>